<feature type="region of interest" description="Disordered" evidence="1">
    <location>
        <begin position="59"/>
        <end position="79"/>
    </location>
</feature>
<dbReference type="AlphaFoldDB" id="B9RCL6"/>
<sequence>MSHQLFPSDLLVPMMPLFGGGGGDTFCTSKRASRAYADKPGPASAFPFAQTRAQAQTLKNTPKKRQQQLDRSTAVCTCK</sequence>
<name>B9RCL6_RICCO</name>
<evidence type="ECO:0000313" key="2">
    <source>
        <dbReference type="EMBL" id="EEF51287.1"/>
    </source>
</evidence>
<dbReference type="EMBL" id="EQ973774">
    <property type="protein sequence ID" value="EEF51287.1"/>
    <property type="molecule type" value="Genomic_DNA"/>
</dbReference>
<accession>B9RCL6</accession>
<organism evidence="2 3">
    <name type="scientific">Ricinus communis</name>
    <name type="common">Castor bean</name>
    <dbReference type="NCBI Taxonomy" id="3988"/>
    <lineage>
        <taxon>Eukaryota</taxon>
        <taxon>Viridiplantae</taxon>
        <taxon>Streptophyta</taxon>
        <taxon>Embryophyta</taxon>
        <taxon>Tracheophyta</taxon>
        <taxon>Spermatophyta</taxon>
        <taxon>Magnoliopsida</taxon>
        <taxon>eudicotyledons</taxon>
        <taxon>Gunneridae</taxon>
        <taxon>Pentapetalae</taxon>
        <taxon>rosids</taxon>
        <taxon>fabids</taxon>
        <taxon>Malpighiales</taxon>
        <taxon>Euphorbiaceae</taxon>
        <taxon>Acalyphoideae</taxon>
        <taxon>Acalypheae</taxon>
        <taxon>Ricinus</taxon>
    </lineage>
</organism>
<dbReference type="Proteomes" id="UP000008311">
    <property type="component" value="Unassembled WGS sequence"/>
</dbReference>
<feature type="compositionally biased region" description="Polar residues" evidence="1">
    <location>
        <begin position="69"/>
        <end position="79"/>
    </location>
</feature>
<proteinExistence type="predicted"/>
<evidence type="ECO:0000313" key="3">
    <source>
        <dbReference type="Proteomes" id="UP000008311"/>
    </source>
</evidence>
<keyword evidence="3" id="KW-1185">Reference proteome</keyword>
<gene>
    <name evidence="2" type="ORF">RCOM_1689800</name>
</gene>
<dbReference type="InParanoid" id="B9RCL6"/>
<protein>
    <submittedName>
        <fullName evidence="2">Uncharacterized protein</fullName>
    </submittedName>
</protein>
<evidence type="ECO:0000256" key="1">
    <source>
        <dbReference type="SAM" id="MobiDB-lite"/>
    </source>
</evidence>
<reference evidence="3" key="1">
    <citation type="journal article" date="2010" name="Nat. Biotechnol.">
        <title>Draft genome sequence of the oilseed species Ricinus communis.</title>
        <authorList>
            <person name="Chan A.P."/>
            <person name="Crabtree J."/>
            <person name="Zhao Q."/>
            <person name="Lorenzi H."/>
            <person name="Orvis J."/>
            <person name="Puiu D."/>
            <person name="Melake-Berhan A."/>
            <person name="Jones K.M."/>
            <person name="Redman J."/>
            <person name="Chen G."/>
            <person name="Cahoon E.B."/>
            <person name="Gedil M."/>
            <person name="Stanke M."/>
            <person name="Haas B.J."/>
            <person name="Wortman J.R."/>
            <person name="Fraser-Liggett C.M."/>
            <person name="Ravel J."/>
            <person name="Rabinowicz P.D."/>
        </authorList>
    </citation>
    <scope>NUCLEOTIDE SEQUENCE [LARGE SCALE GENOMIC DNA]</scope>
    <source>
        <strain evidence="3">cv. Hale</strain>
    </source>
</reference>